<keyword evidence="2" id="KW-1185">Reference proteome</keyword>
<dbReference type="EMBL" id="CP071504">
    <property type="protein sequence ID" value="QSX28572.1"/>
    <property type="molecule type" value="Genomic_DNA"/>
</dbReference>
<protein>
    <submittedName>
        <fullName evidence="1">Uncharacterized protein</fullName>
    </submittedName>
</protein>
<dbReference type="KEGG" id="scyp:JYB88_09675"/>
<sequence length="274" mass="31495">MDLVILIVGLILFITVISIVCKDNNPGLKPFDNIPSQSVLDFLNYSFDISRDDCKSLRFDGLRFYHEKIISIEDYQKASIIHSELITVYNKNIAHKATWKYQCLDGSPDLRYNNNDKLMISEQFKLRFFGKNDFILYVFSHPDQGESINCLVSKVNILFQRVALGGYEQDLKKYCTLKSDSDLIDDQIKQCEEKLIRCRNTVAAVEKLISKGQPTDDFDAQVKDANANIAVLIDKINILKDRKSELLDSERNMIEINKSKYFLASNNIINLKCV</sequence>
<name>A0A975AIT2_9GAMM</name>
<dbReference type="RefSeq" id="WP_207323977.1">
    <property type="nucleotide sequence ID" value="NZ_CP071504.1"/>
</dbReference>
<gene>
    <name evidence="1" type="ORF">JYB88_09675</name>
</gene>
<organism evidence="1 2">
    <name type="scientific">Shewanella cyperi</name>
    <dbReference type="NCBI Taxonomy" id="2814292"/>
    <lineage>
        <taxon>Bacteria</taxon>
        <taxon>Pseudomonadati</taxon>
        <taxon>Pseudomonadota</taxon>
        <taxon>Gammaproteobacteria</taxon>
        <taxon>Alteromonadales</taxon>
        <taxon>Shewanellaceae</taxon>
        <taxon>Shewanella</taxon>
    </lineage>
</organism>
<reference evidence="1 2" key="1">
    <citation type="submission" date="2021-03" db="EMBL/GenBank/DDBJ databases">
        <title>Novel species identification of genus Shewanella.</title>
        <authorList>
            <person name="Liu G."/>
            <person name="Zhang Q."/>
        </authorList>
    </citation>
    <scope>NUCLEOTIDE SEQUENCE [LARGE SCALE GENOMIC DNA]</scope>
    <source>
        <strain evidence="1 2">FJAT-53726</strain>
    </source>
</reference>
<evidence type="ECO:0000313" key="2">
    <source>
        <dbReference type="Proteomes" id="UP000663281"/>
    </source>
</evidence>
<dbReference type="AlphaFoldDB" id="A0A975AIT2"/>
<dbReference type="Proteomes" id="UP000663281">
    <property type="component" value="Chromosome"/>
</dbReference>
<evidence type="ECO:0000313" key="1">
    <source>
        <dbReference type="EMBL" id="QSX28572.1"/>
    </source>
</evidence>
<proteinExistence type="predicted"/>
<accession>A0A975AIT2</accession>